<dbReference type="PANTHER" id="PTHR35149:SF2">
    <property type="entry name" value="DUF262 DOMAIN-CONTAINING PROTEIN"/>
    <property type="match status" value="1"/>
</dbReference>
<protein>
    <recommendedName>
        <fullName evidence="5">DUF262 domain-containing protein</fullName>
    </recommendedName>
</protein>
<feature type="domain" description="GmrSD restriction endonucleases N-terminal" evidence="1">
    <location>
        <begin position="22"/>
        <end position="240"/>
    </location>
</feature>
<sequence>MSTVPKIESSNLSIADVFREFYSVPDFQREYVWQRSNVIKLIDDIFYELYDHEQPTENAEYFLGSIVVFREQNSSNRKFQLIDGQQRLTTIYLIFCAIRDFLLKLGEKSQSLEYLITGVAQDLRTGEDIHQHRLSLQYDSSGAKVLEAIANGQKLDNFLKKASSSANNLFEAWEAIQDFLENKFDENTKELKQFSSLFTNRVKLIRIETPNLKNALRVFETINERGVGLTPIDLLKNYLFINTSNNYESKLNWQKLTQKWDQLINNIYQQNQESPMRFLRYYIMSHYEVDLHNSFPEEEIYDWITENGEKYYIKKEPLQFVENLISASVHYCNFIQGKNIDGSDNIYLKNIQKLQGKIKQHFILLLAGRFLEKDLFTHLCYHIENLLFVYTITRNTTRKDVNIIRIFSQWSKELRNVKTKNELEEFIQKTFHLQLQSLSDDFELAFIKLTDSNIAKFRLRYILAKIAQYVEEKAYDNCKDLSWYLDKSIHIEHILPKSPTTEVRKNFDQSDDYNSYVKKIGNLTLLEKTINSSIADKVYEDKKTGYRESQLLITRSIVEKPNVGVNTQLNRIISDLELQVFNDWTSISINKRQEILLKLAKKVWGFDHFI</sequence>
<dbReference type="AlphaFoldDB" id="E0U6H6"/>
<dbReference type="InterPro" id="IPR004919">
    <property type="entry name" value="GmrSD_N"/>
</dbReference>
<dbReference type="Proteomes" id="UP000008206">
    <property type="component" value="Chromosome"/>
</dbReference>
<evidence type="ECO:0000313" key="4">
    <source>
        <dbReference type="Proteomes" id="UP000008206"/>
    </source>
</evidence>
<dbReference type="STRING" id="497965.Cyan7822_1628"/>
<organism evidence="3 4">
    <name type="scientific">Gloeothece verrucosa (strain PCC 7822)</name>
    <name type="common">Cyanothece sp. (strain PCC 7822)</name>
    <dbReference type="NCBI Taxonomy" id="497965"/>
    <lineage>
        <taxon>Bacteria</taxon>
        <taxon>Bacillati</taxon>
        <taxon>Cyanobacteriota</taxon>
        <taxon>Cyanophyceae</taxon>
        <taxon>Oscillatoriophycideae</taxon>
        <taxon>Chroococcales</taxon>
        <taxon>Aphanothecaceae</taxon>
        <taxon>Gloeothece</taxon>
        <taxon>Gloeothece verrucosa</taxon>
    </lineage>
</organism>
<accession>E0U6H6</accession>
<evidence type="ECO:0000259" key="2">
    <source>
        <dbReference type="Pfam" id="PF07510"/>
    </source>
</evidence>
<proteinExistence type="predicted"/>
<feature type="domain" description="GmrSD restriction endonucleases C-terminal" evidence="2">
    <location>
        <begin position="439"/>
        <end position="598"/>
    </location>
</feature>
<dbReference type="InterPro" id="IPR011089">
    <property type="entry name" value="GmrSD_C"/>
</dbReference>
<dbReference type="OrthoDB" id="9798761at2"/>
<evidence type="ECO:0000259" key="1">
    <source>
        <dbReference type="Pfam" id="PF03235"/>
    </source>
</evidence>
<reference evidence="4" key="1">
    <citation type="journal article" date="2011" name="MBio">
        <title>Novel metabolic attributes of the genus Cyanothece, comprising a group of unicellular nitrogen-fixing Cyanobacteria.</title>
        <authorList>
            <person name="Bandyopadhyay A."/>
            <person name="Elvitigala T."/>
            <person name="Welsh E."/>
            <person name="Stockel J."/>
            <person name="Liberton M."/>
            <person name="Min H."/>
            <person name="Sherman L.A."/>
            <person name="Pakrasi H.B."/>
        </authorList>
    </citation>
    <scope>NUCLEOTIDE SEQUENCE [LARGE SCALE GENOMIC DNA]</scope>
    <source>
        <strain evidence="4">PCC 7822</strain>
    </source>
</reference>
<dbReference type="Pfam" id="PF03235">
    <property type="entry name" value="GmrSD_N"/>
    <property type="match status" value="1"/>
</dbReference>
<dbReference type="PANTHER" id="PTHR35149">
    <property type="entry name" value="SLL5132 PROTEIN"/>
    <property type="match status" value="1"/>
</dbReference>
<dbReference type="KEGG" id="cyj:Cyan7822_1628"/>
<dbReference type="Pfam" id="PF07510">
    <property type="entry name" value="GmrSD_C"/>
    <property type="match status" value="1"/>
</dbReference>
<dbReference type="RefSeq" id="WP_013321726.1">
    <property type="nucleotide sequence ID" value="NC_014501.1"/>
</dbReference>
<dbReference type="HOGENOM" id="CLU_011736_6_1_3"/>
<dbReference type="EMBL" id="CP002198">
    <property type="protein sequence ID" value="ADN13619.1"/>
    <property type="molecule type" value="Genomic_DNA"/>
</dbReference>
<gene>
    <name evidence="3" type="ordered locus">Cyan7822_1628</name>
</gene>
<name>E0U6H6_GLOV7</name>
<dbReference type="eggNOG" id="COG1479">
    <property type="taxonomic scope" value="Bacteria"/>
</dbReference>
<evidence type="ECO:0008006" key="5">
    <source>
        <dbReference type="Google" id="ProtNLM"/>
    </source>
</evidence>
<keyword evidence="4" id="KW-1185">Reference proteome</keyword>
<evidence type="ECO:0000313" key="3">
    <source>
        <dbReference type="EMBL" id="ADN13619.1"/>
    </source>
</evidence>